<dbReference type="RefSeq" id="WP_123391271.1">
    <property type="nucleotide sequence ID" value="NZ_RKHO01000001.1"/>
</dbReference>
<evidence type="ECO:0000256" key="2">
    <source>
        <dbReference type="ARBA" id="ARBA00023034"/>
    </source>
</evidence>
<comment type="subcellular location">
    <subcellularLocation>
        <location evidence="1">Golgi apparatus membrane</location>
        <topology evidence="1">Peripheral membrane protein</topology>
        <orientation evidence="1">Cytoplasmic side</orientation>
    </subcellularLocation>
</comment>
<dbReference type="Gene3D" id="1.10.3630.10">
    <property type="entry name" value="yeast vps74-n-term truncation variant domain like"/>
    <property type="match status" value="1"/>
</dbReference>
<proteinExistence type="predicted"/>
<dbReference type="OrthoDB" id="4962633at2"/>
<sequence>MTPEYTSTGEKLLLLLLDDESGLLSRADRLDAVLGAAHLLDLARLGYVTVQAPTRRWGFLVGGTVRVVGTLPGLPVLRSAYDVVAAEEGDSLAVVKRLGRGQRDALLQRLVDRGLVERRRGRFLGLPATVWPAVDGEQERRTRGALTAILVHGYAADASSAGLVALLHGLGLSHAVVERGPVPAATVSARARAIVEGDWEDDYVARRVPSVQAAIEVAHRTVNAVTPGRAS</sequence>
<gene>
    <name evidence="5" type="ORF">EDD33_2553</name>
</gene>
<protein>
    <submittedName>
        <fullName evidence="5">Golgi phosphoprotein 3 GPP34</fullName>
    </submittedName>
</protein>
<dbReference type="GO" id="GO:0012505">
    <property type="term" value="C:endomembrane system"/>
    <property type="evidence" value="ECO:0007669"/>
    <property type="project" value="UniProtKB-ARBA"/>
</dbReference>
<accession>A0A3N2CVW2</accession>
<evidence type="ECO:0000256" key="3">
    <source>
        <dbReference type="ARBA" id="ARBA00023121"/>
    </source>
</evidence>
<evidence type="ECO:0000256" key="1">
    <source>
        <dbReference type="ARBA" id="ARBA00004255"/>
    </source>
</evidence>
<dbReference type="InterPro" id="IPR038261">
    <property type="entry name" value="GPP34-like_sf"/>
</dbReference>
<comment type="caution">
    <text evidence="5">The sequence shown here is derived from an EMBL/GenBank/DDBJ whole genome shotgun (WGS) entry which is preliminary data.</text>
</comment>
<dbReference type="EMBL" id="RKHO01000001">
    <property type="protein sequence ID" value="ROR91680.1"/>
    <property type="molecule type" value="Genomic_DNA"/>
</dbReference>
<evidence type="ECO:0000256" key="4">
    <source>
        <dbReference type="ARBA" id="ARBA00023136"/>
    </source>
</evidence>
<dbReference type="Pfam" id="PF05719">
    <property type="entry name" value="GPP34"/>
    <property type="match status" value="1"/>
</dbReference>
<dbReference type="GO" id="GO:0005737">
    <property type="term" value="C:cytoplasm"/>
    <property type="evidence" value="ECO:0007669"/>
    <property type="project" value="UniProtKB-ARBA"/>
</dbReference>
<dbReference type="InterPro" id="IPR008628">
    <property type="entry name" value="GPP34-like"/>
</dbReference>
<keyword evidence="2" id="KW-0333">Golgi apparatus</keyword>
<reference evidence="5 6" key="1">
    <citation type="submission" date="2018-11" db="EMBL/GenBank/DDBJ databases">
        <title>Sequencing the genomes of 1000 actinobacteria strains.</title>
        <authorList>
            <person name="Klenk H.-P."/>
        </authorList>
    </citation>
    <scope>NUCLEOTIDE SEQUENCE [LARGE SCALE GENOMIC DNA]</scope>
    <source>
        <strain evidence="5 6">DSM 12652</strain>
    </source>
</reference>
<dbReference type="Proteomes" id="UP000281738">
    <property type="component" value="Unassembled WGS sequence"/>
</dbReference>
<keyword evidence="6" id="KW-1185">Reference proteome</keyword>
<keyword evidence="4" id="KW-0472">Membrane</keyword>
<name>A0A3N2CVW2_9ACTN</name>
<evidence type="ECO:0000313" key="5">
    <source>
        <dbReference type="EMBL" id="ROR91680.1"/>
    </source>
</evidence>
<organism evidence="5 6">
    <name type="scientific">Nocardioides aurantiacus</name>
    <dbReference type="NCBI Taxonomy" id="86796"/>
    <lineage>
        <taxon>Bacteria</taxon>
        <taxon>Bacillati</taxon>
        <taxon>Actinomycetota</taxon>
        <taxon>Actinomycetes</taxon>
        <taxon>Propionibacteriales</taxon>
        <taxon>Nocardioidaceae</taxon>
        <taxon>Nocardioides</taxon>
    </lineage>
</organism>
<keyword evidence="3" id="KW-0446">Lipid-binding</keyword>
<dbReference type="GO" id="GO:0070273">
    <property type="term" value="F:phosphatidylinositol-4-phosphate binding"/>
    <property type="evidence" value="ECO:0007669"/>
    <property type="project" value="InterPro"/>
</dbReference>
<dbReference type="AlphaFoldDB" id="A0A3N2CVW2"/>
<evidence type="ECO:0000313" key="6">
    <source>
        <dbReference type="Proteomes" id="UP000281738"/>
    </source>
</evidence>